<feature type="region of interest" description="Disordered" evidence="2">
    <location>
        <begin position="1"/>
        <end position="45"/>
    </location>
</feature>
<keyword evidence="4" id="KW-0548">Nucleotidyltransferase</keyword>
<evidence type="ECO:0000313" key="5">
    <source>
        <dbReference type="Proteomes" id="UP001151760"/>
    </source>
</evidence>
<feature type="compositionally biased region" description="Gly residues" evidence="2">
    <location>
        <begin position="26"/>
        <end position="42"/>
    </location>
</feature>
<protein>
    <submittedName>
        <fullName evidence="4">Reverse transcriptase domain-containing protein</fullName>
    </submittedName>
</protein>
<evidence type="ECO:0000256" key="2">
    <source>
        <dbReference type="SAM" id="MobiDB-lite"/>
    </source>
</evidence>
<keyword evidence="5" id="KW-1185">Reference proteome</keyword>
<keyword evidence="4" id="KW-0695">RNA-directed DNA polymerase</keyword>
<evidence type="ECO:0000256" key="1">
    <source>
        <dbReference type="PROSITE-ProRule" id="PRU00047"/>
    </source>
</evidence>
<proteinExistence type="predicted"/>
<feature type="domain" description="CCHC-type" evidence="3">
    <location>
        <begin position="231"/>
        <end position="245"/>
    </location>
</feature>
<keyword evidence="1" id="KW-0863">Zinc-finger</keyword>
<evidence type="ECO:0000313" key="4">
    <source>
        <dbReference type="EMBL" id="GJT75968.1"/>
    </source>
</evidence>
<dbReference type="EMBL" id="BQNB010018581">
    <property type="protein sequence ID" value="GJT75968.1"/>
    <property type="molecule type" value="Genomic_DNA"/>
</dbReference>
<dbReference type="Pfam" id="PF00098">
    <property type="entry name" value="zf-CCHC"/>
    <property type="match status" value="1"/>
</dbReference>
<evidence type="ECO:0000259" key="3">
    <source>
        <dbReference type="PROSITE" id="PS50158"/>
    </source>
</evidence>
<reference evidence="4" key="1">
    <citation type="journal article" date="2022" name="Int. J. Mol. Sci.">
        <title>Draft Genome of Tanacetum Coccineum: Genomic Comparison of Closely Related Tanacetum-Family Plants.</title>
        <authorList>
            <person name="Yamashiro T."/>
            <person name="Shiraishi A."/>
            <person name="Nakayama K."/>
            <person name="Satake H."/>
        </authorList>
    </citation>
    <scope>NUCLEOTIDE SEQUENCE</scope>
</reference>
<sequence length="323" mass="35073">MSQGGGRVDEMIVRGGGRTRGRFGDRGNGGIDGQGGQVGGQGTEVNDGVDGVPDFSTIIAQHLQNLLPTILAHVGMSLRTTTVRDVPCNPKEYDGKGGAIVEEFCSSNEMQKLETELWNHAMVAAGHAAYTDRFHELARLVPLLVTPENKRIKRYIYGLASQIPGMVAATEPSTIQKAVKDRNGKEDNKRTRTENAFATTTNPVRRENAGAVPKCTTCNFHHPPEAPCRTCFNCNCPGHFAKDCRVVPRNVNPKNARNPTARACYECDSIDHNKAACPRLNQAQRPRENIQNQVVAVNGGQGHGNNCNQACGRVFMLGAEEAR</sequence>
<dbReference type="SMART" id="SM00343">
    <property type="entry name" value="ZnF_C2HC"/>
    <property type="match status" value="2"/>
</dbReference>
<dbReference type="GO" id="GO:0003964">
    <property type="term" value="F:RNA-directed DNA polymerase activity"/>
    <property type="evidence" value="ECO:0007669"/>
    <property type="project" value="UniProtKB-KW"/>
</dbReference>
<dbReference type="InterPro" id="IPR001878">
    <property type="entry name" value="Znf_CCHC"/>
</dbReference>
<dbReference type="Proteomes" id="UP001151760">
    <property type="component" value="Unassembled WGS sequence"/>
</dbReference>
<keyword evidence="1" id="KW-0862">Zinc</keyword>
<name>A0ABQ5GMF3_9ASTR</name>
<dbReference type="Gene3D" id="4.10.60.10">
    <property type="entry name" value="Zinc finger, CCHC-type"/>
    <property type="match status" value="1"/>
</dbReference>
<keyword evidence="4" id="KW-0808">Transferase</keyword>
<reference evidence="4" key="2">
    <citation type="submission" date="2022-01" db="EMBL/GenBank/DDBJ databases">
        <authorList>
            <person name="Yamashiro T."/>
            <person name="Shiraishi A."/>
            <person name="Satake H."/>
            <person name="Nakayama K."/>
        </authorList>
    </citation>
    <scope>NUCLEOTIDE SEQUENCE</scope>
</reference>
<organism evidence="4 5">
    <name type="scientific">Tanacetum coccineum</name>
    <dbReference type="NCBI Taxonomy" id="301880"/>
    <lineage>
        <taxon>Eukaryota</taxon>
        <taxon>Viridiplantae</taxon>
        <taxon>Streptophyta</taxon>
        <taxon>Embryophyta</taxon>
        <taxon>Tracheophyta</taxon>
        <taxon>Spermatophyta</taxon>
        <taxon>Magnoliopsida</taxon>
        <taxon>eudicotyledons</taxon>
        <taxon>Gunneridae</taxon>
        <taxon>Pentapetalae</taxon>
        <taxon>asterids</taxon>
        <taxon>campanulids</taxon>
        <taxon>Asterales</taxon>
        <taxon>Asteraceae</taxon>
        <taxon>Asteroideae</taxon>
        <taxon>Anthemideae</taxon>
        <taxon>Anthemidinae</taxon>
        <taxon>Tanacetum</taxon>
    </lineage>
</organism>
<comment type="caution">
    <text evidence="4">The sequence shown here is derived from an EMBL/GenBank/DDBJ whole genome shotgun (WGS) entry which is preliminary data.</text>
</comment>
<dbReference type="PROSITE" id="PS50158">
    <property type="entry name" value="ZF_CCHC"/>
    <property type="match status" value="1"/>
</dbReference>
<accession>A0ABQ5GMF3</accession>
<keyword evidence="1" id="KW-0479">Metal-binding</keyword>
<gene>
    <name evidence="4" type="ORF">Tco_1042693</name>
</gene>